<keyword evidence="3 5" id="KW-0456">Lyase</keyword>
<comment type="cofactor">
    <cofactor evidence="1">
        <name>pyridoxal 5'-phosphate</name>
        <dbReference type="ChEBI" id="CHEBI:597326"/>
    </cofactor>
</comment>
<evidence type="ECO:0000256" key="2">
    <source>
        <dbReference type="ARBA" id="ARBA00022898"/>
    </source>
</evidence>
<evidence type="ECO:0000256" key="3">
    <source>
        <dbReference type="ARBA" id="ARBA00023239"/>
    </source>
</evidence>
<organism evidence="5 6">
    <name type="scientific">Aureimonas pseudogalii</name>
    <dbReference type="NCBI Taxonomy" id="1744844"/>
    <lineage>
        <taxon>Bacteria</taxon>
        <taxon>Pseudomonadati</taxon>
        <taxon>Pseudomonadota</taxon>
        <taxon>Alphaproteobacteria</taxon>
        <taxon>Hyphomicrobiales</taxon>
        <taxon>Aurantimonadaceae</taxon>
        <taxon>Aureimonas</taxon>
    </lineage>
</organism>
<proteinExistence type="predicted"/>
<dbReference type="GO" id="GO:0004794">
    <property type="term" value="F:threonine deaminase activity"/>
    <property type="evidence" value="ECO:0007669"/>
    <property type="project" value="UniProtKB-EC"/>
</dbReference>
<comment type="caution">
    <text evidence="5">The sequence shown here is derived from an EMBL/GenBank/DDBJ whole genome shotgun (WGS) entry which is preliminary data.</text>
</comment>
<dbReference type="EC" id="4.3.1.19" evidence="5"/>
<evidence type="ECO:0000313" key="6">
    <source>
        <dbReference type="Proteomes" id="UP000542776"/>
    </source>
</evidence>
<dbReference type="InterPro" id="IPR050147">
    <property type="entry name" value="Ser/Thr_Dehydratase"/>
</dbReference>
<reference evidence="5 6" key="1">
    <citation type="submission" date="2020-08" db="EMBL/GenBank/DDBJ databases">
        <title>Genomic Encyclopedia of Type Strains, Phase IV (KMG-IV): sequencing the most valuable type-strain genomes for metagenomic binning, comparative biology and taxonomic classification.</title>
        <authorList>
            <person name="Goeker M."/>
        </authorList>
    </citation>
    <scope>NUCLEOTIDE SEQUENCE [LARGE SCALE GENOMIC DNA]</scope>
    <source>
        <strain evidence="5 6">DSM 102238</strain>
    </source>
</reference>
<dbReference type="GO" id="GO:0003941">
    <property type="term" value="F:L-serine ammonia-lyase activity"/>
    <property type="evidence" value="ECO:0007669"/>
    <property type="project" value="TreeGrafter"/>
</dbReference>
<keyword evidence="2" id="KW-0663">Pyridoxal phosphate</keyword>
<dbReference type="GO" id="GO:0006567">
    <property type="term" value="P:L-threonine catabolic process"/>
    <property type="evidence" value="ECO:0007669"/>
    <property type="project" value="TreeGrafter"/>
</dbReference>
<sequence length="309" mass="32197">MTASLTDRLTSDLDGDLRFIAREAHSVRFHEAWALGLDQHRVRLIDETRQRAGSFKYRGASLAVRNASAGIVASGSGNFPIAIGCAAARAGCLAVITMPEDAPASKRDMAQRSGAEVIFAPRSTFTQTAAAEADARGWRLVHPFRSPEMLIGSCSLGLEMADAVAKHGSSDDAIVVACGGGGLAAGIVLGLRMRGIANQVYVVEPASYPSLEAALTASHPIEIVPSSTTICDALRVSTIGDLAFEVLSDDAITPLAVSDEWVEAATNILLETCGVMAEPSGAIALAASISGRIPATHQQSWVVVCGGNR</sequence>
<dbReference type="Proteomes" id="UP000542776">
    <property type="component" value="Unassembled WGS sequence"/>
</dbReference>
<dbReference type="SUPFAM" id="SSF53686">
    <property type="entry name" value="Tryptophan synthase beta subunit-like PLP-dependent enzymes"/>
    <property type="match status" value="1"/>
</dbReference>
<dbReference type="GO" id="GO:0006565">
    <property type="term" value="P:L-serine catabolic process"/>
    <property type="evidence" value="ECO:0007669"/>
    <property type="project" value="TreeGrafter"/>
</dbReference>
<name>A0A7W6MLU8_9HYPH</name>
<evidence type="ECO:0000313" key="5">
    <source>
        <dbReference type="EMBL" id="MBB4000168.1"/>
    </source>
</evidence>
<dbReference type="PANTHER" id="PTHR48078:SF6">
    <property type="entry name" value="L-THREONINE DEHYDRATASE CATABOLIC TDCB"/>
    <property type="match status" value="1"/>
</dbReference>
<evidence type="ECO:0000259" key="4">
    <source>
        <dbReference type="Pfam" id="PF00291"/>
    </source>
</evidence>
<dbReference type="InterPro" id="IPR036052">
    <property type="entry name" value="TrpB-like_PALP_sf"/>
</dbReference>
<dbReference type="EMBL" id="JACIEK010000015">
    <property type="protein sequence ID" value="MBB4000168.1"/>
    <property type="molecule type" value="Genomic_DNA"/>
</dbReference>
<dbReference type="RefSeq" id="WP_183201773.1">
    <property type="nucleotide sequence ID" value="NZ_JACIEK010000015.1"/>
</dbReference>
<gene>
    <name evidence="5" type="ORF">GGR04_004044</name>
</gene>
<dbReference type="Pfam" id="PF00291">
    <property type="entry name" value="PALP"/>
    <property type="match status" value="1"/>
</dbReference>
<dbReference type="Gene3D" id="3.40.50.1100">
    <property type="match status" value="2"/>
</dbReference>
<dbReference type="AlphaFoldDB" id="A0A7W6MLU8"/>
<protein>
    <submittedName>
        <fullName evidence="5">Threonine dehydratase</fullName>
        <ecNumber evidence="5">4.3.1.19</ecNumber>
    </submittedName>
</protein>
<dbReference type="GO" id="GO:0009097">
    <property type="term" value="P:isoleucine biosynthetic process"/>
    <property type="evidence" value="ECO:0007669"/>
    <property type="project" value="TreeGrafter"/>
</dbReference>
<keyword evidence="6" id="KW-1185">Reference proteome</keyword>
<dbReference type="PANTHER" id="PTHR48078">
    <property type="entry name" value="THREONINE DEHYDRATASE, MITOCHONDRIAL-RELATED"/>
    <property type="match status" value="1"/>
</dbReference>
<dbReference type="InterPro" id="IPR001926">
    <property type="entry name" value="TrpB-like_PALP"/>
</dbReference>
<accession>A0A7W6MLU8</accession>
<feature type="domain" description="Tryptophan synthase beta chain-like PALP" evidence="4">
    <location>
        <begin position="42"/>
        <end position="296"/>
    </location>
</feature>
<evidence type="ECO:0000256" key="1">
    <source>
        <dbReference type="ARBA" id="ARBA00001933"/>
    </source>
</evidence>